<dbReference type="OrthoDB" id="24745at2759"/>
<dbReference type="Gene3D" id="3.30.70.3250">
    <property type="entry name" value="Ribonuclease P, Pop5 subunit"/>
    <property type="match status" value="1"/>
</dbReference>
<evidence type="ECO:0000256" key="2">
    <source>
        <dbReference type="ARBA" id="ARBA00022694"/>
    </source>
</evidence>
<keyword evidence="2" id="KW-0819">tRNA processing</keyword>
<dbReference type="InterPro" id="IPR038085">
    <property type="entry name" value="Rnp2-like_sf"/>
</dbReference>
<dbReference type="Proteomes" id="UP000245207">
    <property type="component" value="Unassembled WGS sequence"/>
</dbReference>
<gene>
    <name evidence="3" type="ORF">CTI12_AA042220</name>
</gene>
<dbReference type="STRING" id="35608.A0A2U1QDS8"/>
<dbReference type="SUPFAM" id="SSF160350">
    <property type="entry name" value="Rnp2-like"/>
    <property type="match status" value="1"/>
</dbReference>
<reference evidence="3 4" key="1">
    <citation type="journal article" date="2018" name="Mol. Plant">
        <title>The genome of Artemisia annua provides insight into the evolution of Asteraceae family and artemisinin biosynthesis.</title>
        <authorList>
            <person name="Shen Q."/>
            <person name="Zhang L."/>
            <person name="Liao Z."/>
            <person name="Wang S."/>
            <person name="Yan T."/>
            <person name="Shi P."/>
            <person name="Liu M."/>
            <person name="Fu X."/>
            <person name="Pan Q."/>
            <person name="Wang Y."/>
            <person name="Lv Z."/>
            <person name="Lu X."/>
            <person name="Zhang F."/>
            <person name="Jiang W."/>
            <person name="Ma Y."/>
            <person name="Chen M."/>
            <person name="Hao X."/>
            <person name="Li L."/>
            <person name="Tang Y."/>
            <person name="Lv G."/>
            <person name="Zhou Y."/>
            <person name="Sun X."/>
            <person name="Brodelius P.E."/>
            <person name="Rose J.K.C."/>
            <person name="Tang K."/>
        </authorList>
    </citation>
    <scope>NUCLEOTIDE SEQUENCE [LARGE SCALE GENOMIC DNA]</scope>
    <source>
        <strain evidence="4">cv. Huhao1</strain>
        <tissue evidence="3">Leaf</tissue>
    </source>
</reference>
<evidence type="ECO:0000256" key="1">
    <source>
        <dbReference type="ARBA" id="ARBA00010800"/>
    </source>
</evidence>
<dbReference type="GO" id="GO:0030681">
    <property type="term" value="C:multimeric ribonuclease P complex"/>
    <property type="evidence" value="ECO:0007669"/>
    <property type="project" value="TreeGrafter"/>
</dbReference>
<dbReference type="AlphaFoldDB" id="A0A2U1QDS8"/>
<comment type="similarity">
    <text evidence="1">Belongs to the eukaryotic/archaeal RNase P protein component 2 family.</text>
</comment>
<sequence>MVSSSIVAIAGRIAGVRVFAKLGSSSVLCSKAYEEYDELLQELMTAVKRIYGEKNILKAMHLMTVEYVNPLTKVCINRALRDEHQKVWATITMVKSVGSCPVVFNLFDLSGEYM</sequence>
<evidence type="ECO:0000313" key="4">
    <source>
        <dbReference type="Proteomes" id="UP000245207"/>
    </source>
</evidence>
<protein>
    <submittedName>
        <fullName evidence="3">Putative ribonuclease P/MRP protein subunit POP5</fullName>
    </submittedName>
</protein>
<dbReference type="PANTHER" id="PTHR15441">
    <property type="entry name" value="RIBONUCLEASE P PROTEIN SUBUNIT P14"/>
    <property type="match status" value="1"/>
</dbReference>
<dbReference type="GO" id="GO:0000172">
    <property type="term" value="C:ribonuclease MRP complex"/>
    <property type="evidence" value="ECO:0007669"/>
    <property type="project" value="TreeGrafter"/>
</dbReference>
<dbReference type="InterPro" id="IPR002759">
    <property type="entry name" value="Pop5/Rpp14/Rnp2-like"/>
</dbReference>
<dbReference type="GO" id="GO:0001682">
    <property type="term" value="P:tRNA 5'-leader removal"/>
    <property type="evidence" value="ECO:0007669"/>
    <property type="project" value="InterPro"/>
</dbReference>
<dbReference type="Pfam" id="PF01900">
    <property type="entry name" value="RNase_P_Rpp14"/>
    <property type="match status" value="1"/>
</dbReference>
<accession>A0A2U1QDS8</accession>
<keyword evidence="4" id="KW-1185">Reference proteome</keyword>
<dbReference type="EMBL" id="PKPP01000194">
    <property type="protein sequence ID" value="PWA96161.1"/>
    <property type="molecule type" value="Genomic_DNA"/>
</dbReference>
<proteinExistence type="inferred from homology"/>
<name>A0A2U1QDS8_ARTAN</name>
<evidence type="ECO:0000313" key="3">
    <source>
        <dbReference type="EMBL" id="PWA96161.1"/>
    </source>
</evidence>
<organism evidence="3 4">
    <name type="scientific">Artemisia annua</name>
    <name type="common">Sweet wormwood</name>
    <dbReference type="NCBI Taxonomy" id="35608"/>
    <lineage>
        <taxon>Eukaryota</taxon>
        <taxon>Viridiplantae</taxon>
        <taxon>Streptophyta</taxon>
        <taxon>Embryophyta</taxon>
        <taxon>Tracheophyta</taxon>
        <taxon>Spermatophyta</taxon>
        <taxon>Magnoliopsida</taxon>
        <taxon>eudicotyledons</taxon>
        <taxon>Gunneridae</taxon>
        <taxon>Pentapetalae</taxon>
        <taxon>asterids</taxon>
        <taxon>campanulids</taxon>
        <taxon>Asterales</taxon>
        <taxon>Asteraceae</taxon>
        <taxon>Asteroideae</taxon>
        <taxon>Anthemideae</taxon>
        <taxon>Artemisiinae</taxon>
        <taxon>Artemisia</taxon>
    </lineage>
</organism>
<comment type="caution">
    <text evidence="3">The sequence shown here is derived from an EMBL/GenBank/DDBJ whole genome shotgun (WGS) entry which is preliminary data.</text>
</comment>
<dbReference type="GO" id="GO:0033204">
    <property type="term" value="F:ribonuclease P RNA binding"/>
    <property type="evidence" value="ECO:0007669"/>
    <property type="project" value="TreeGrafter"/>
</dbReference>
<dbReference type="PANTHER" id="PTHR15441:SF2">
    <property type="entry name" value="RIBONUCLEASE P_MRP PROTEIN SUBUNIT POP5"/>
    <property type="match status" value="1"/>
</dbReference>
<dbReference type="GO" id="GO:0005730">
    <property type="term" value="C:nucleolus"/>
    <property type="evidence" value="ECO:0007669"/>
    <property type="project" value="TreeGrafter"/>
</dbReference>